<dbReference type="PANTHER" id="PTHR43591">
    <property type="entry name" value="METHYLTRANSFERASE"/>
    <property type="match status" value="1"/>
</dbReference>
<dbReference type="PANTHER" id="PTHR43591:SF50">
    <property type="entry name" value="METHYLTRANSFERASE DOMAIN-CONTAINING PROTEIN-RELATED"/>
    <property type="match status" value="1"/>
</dbReference>
<keyword evidence="4" id="KW-1185">Reference proteome</keyword>
<sequence length="342" mass="38499">MQDNNNDSVVVSGIPDPRHTRGSDDDDDGSSDTSSILTELGADEFLPHFREQDGRLFHSHGDLPYPLPVDGKEQVRLNAQHKILCDLLGSHYVGPIEQALAYERGRQKRVLDLCTGTGRWLMDMASLFRHVRFSGVDIVPIATRRPHSNAHFEILDVTQPLRWPDGVMDFVHARGLSLAVQNYPEMLREATRVLRRGGIFFSGEIGRYVAFAPGHLGDPAVQAPGATRFYQVINDLLDRVGLHEITGQIPRWLLDTGAFTEGRIQEHLIPIGDWHPSARQKRLGRAYLEARTTFAESLKPFLRENGELSEREITDLIAGYIRDMRSVRGMVGVYQTVWTTKA</sequence>
<evidence type="ECO:0000313" key="4">
    <source>
        <dbReference type="Proteomes" id="UP000054538"/>
    </source>
</evidence>
<dbReference type="OrthoDB" id="2013972at2759"/>
<reference evidence="3 4" key="1">
    <citation type="submission" date="2014-04" db="EMBL/GenBank/DDBJ databases">
        <authorList>
            <consortium name="DOE Joint Genome Institute"/>
            <person name="Kuo A."/>
            <person name="Kohler A."/>
            <person name="Jargeat P."/>
            <person name="Nagy L.G."/>
            <person name="Floudas D."/>
            <person name="Copeland A."/>
            <person name="Barry K.W."/>
            <person name="Cichocki N."/>
            <person name="Veneault-Fourrey C."/>
            <person name="LaButti K."/>
            <person name="Lindquist E.A."/>
            <person name="Lipzen A."/>
            <person name="Lundell T."/>
            <person name="Morin E."/>
            <person name="Murat C."/>
            <person name="Sun H."/>
            <person name="Tunlid A."/>
            <person name="Henrissat B."/>
            <person name="Grigoriev I.V."/>
            <person name="Hibbett D.S."/>
            <person name="Martin F."/>
            <person name="Nordberg H.P."/>
            <person name="Cantor M.N."/>
            <person name="Hua S.X."/>
        </authorList>
    </citation>
    <scope>NUCLEOTIDE SEQUENCE [LARGE SCALE GENOMIC DNA]</scope>
    <source>
        <strain evidence="3 4">Ve08.2h10</strain>
    </source>
</reference>
<dbReference type="STRING" id="930991.A0A0D0DUU9"/>
<dbReference type="InterPro" id="IPR041698">
    <property type="entry name" value="Methyltransf_25"/>
</dbReference>
<dbReference type="SUPFAM" id="SSF53335">
    <property type="entry name" value="S-adenosyl-L-methionine-dependent methyltransferases"/>
    <property type="match status" value="1"/>
</dbReference>
<proteinExistence type="predicted"/>
<dbReference type="InParanoid" id="A0A0D0DUU9"/>
<dbReference type="AlphaFoldDB" id="A0A0D0DUU9"/>
<evidence type="ECO:0000259" key="2">
    <source>
        <dbReference type="Pfam" id="PF13649"/>
    </source>
</evidence>
<feature type="region of interest" description="Disordered" evidence="1">
    <location>
        <begin position="1"/>
        <end position="35"/>
    </location>
</feature>
<dbReference type="Proteomes" id="UP000054538">
    <property type="component" value="Unassembled WGS sequence"/>
</dbReference>
<organism evidence="3 4">
    <name type="scientific">Paxillus rubicundulus Ve08.2h10</name>
    <dbReference type="NCBI Taxonomy" id="930991"/>
    <lineage>
        <taxon>Eukaryota</taxon>
        <taxon>Fungi</taxon>
        <taxon>Dikarya</taxon>
        <taxon>Basidiomycota</taxon>
        <taxon>Agaricomycotina</taxon>
        <taxon>Agaricomycetes</taxon>
        <taxon>Agaricomycetidae</taxon>
        <taxon>Boletales</taxon>
        <taxon>Paxilineae</taxon>
        <taxon>Paxillaceae</taxon>
        <taxon>Paxillus</taxon>
    </lineage>
</organism>
<name>A0A0D0DUU9_9AGAM</name>
<accession>A0A0D0DUU9</accession>
<dbReference type="HOGENOM" id="CLU_010595_5_1_1"/>
<dbReference type="EMBL" id="KN824899">
    <property type="protein sequence ID" value="KIK98283.1"/>
    <property type="molecule type" value="Genomic_DNA"/>
</dbReference>
<dbReference type="Pfam" id="PF13649">
    <property type="entry name" value="Methyltransf_25"/>
    <property type="match status" value="1"/>
</dbReference>
<dbReference type="Gene3D" id="3.40.50.150">
    <property type="entry name" value="Vaccinia Virus protein VP39"/>
    <property type="match status" value="1"/>
</dbReference>
<gene>
    <name evidence="3" type="ORF">PAXRUDRAFT_134556</name>
</gene>
<reference evidence="4" key="2">
    <citation type="submission" date="2015-01" db="EMBL/GenBank/DDBJ databases">
        <title>Evolutionary Origins and Diversification of the Mycorrhizal Mutualists.</title>
        <authorList>
            <consortium name="DOE Joint Genome Institute"/>
            <consortium name="Mycorrhizal Genomics Consortium"/>
            <person name="Kohler A."/>
            <person name="Kuo A."/>
            <person name="Nagy L.G."/>
            <person name="Floudas D."/>
            <person name="Copeland A."/>
            <person name="Barry K.W."/>
            <person name="Cichocki N."/>
            <person name="Veneault-Fourrey C."/>
            <person name="LaButti K."/>
            <person name="Lindquist E.A."/>
            <person name="Lipzen A."/>
            <person name="Lundell T."/>
            <person name="Morin E."/>
            <person name="Murat C."/>
            <person name="Riley R."/>
            <person name="Ohm R."/>
            <person name="Sun H."/>
            <person name="Tunlid A."/>
            <person name="Henrissat B."/>
            <person name="Grigoriev I.V."/>
            <person name="Hibbett D.S."/>
            <person name="Martin F."/>
        </authorList>
    </citation>
    <scope>NUCLEOTIDE SEQUENCE [LARGE SCALE GENOMIC DNA]</scope>
    <source>
        <strain evidence="4">Ve08.2h10</strain>
    </source>
</reference>
<protein>
    <recommendedName>
        <fullName evidence="2">Methyltransferase domain-containing protein</fullName>
    </recommendedName>
</protein>
<dbReference type="CDD" id="cd02440">
    <property type="entry name" value="AdoMet_MTases"/>
    <property type="match status" value="1"/>
</dbReference>
<feature type="domain" description="Methyltransferase" evidence="2">
    <location>
        <begin position="110"/>
        <end position="198"/>
    </location>
</feature>
<evidence type="ECO:0000313" key="3">
    <source>
        <dbReference type="EMBL" id="KIK98283.1"/>
    </source>
</evidence>
<evidence type="ECO:0000256" key="1">
    <source>
        <dbReference type="SAM" id="MobiDB-lite"/>
    </source>
</evidence>
<dbReference type="InterPro" id="IPR029063">
    <property type="entry name" value="SAM-dependent_MTases_sf"/>
</dbReference>